<feature type="transmembrane region" description="Helical" evidence="1">
    <location>
        <begin position="215"/>
        <end position="238"/>
    </location>
</feature>
<dbReference type="GO" id="GO:0043190">
    <property type="term" value="C:ATP-binding cassette (ABC) transporter complex"/>
    <property type="evidence" value="ECO:0007669"/>
    <property type="project" value="InterPro"/>
</dbReference>
<evidence type="ECO:0000313" key="3">
    <source>
        <dbReference type="Proteomes" id="UP000028488"/>
    </source>
</evidence>
<dbReference type="GO" id="GO:0005548">
    <property type="term" value="F:phospholipid transporter activity"/>
    <property type="evidence" value="ECO:0007669"/>
    <property type="project" value="TreeGrafter"/>
</dbReference>
<dbReference type="Proteomes" id="UP000028488">
    <property type="component" value="Chromosome"/>
</dbReference>
<dbReference type="InterPro" id="IPR030802">
    <property type="entry name" value="Permease_MalE"/>
</dbReference>
<dbReference type="PANTHER" id="PTHR30188:SF13">
    <property type="entry name" value="CONSERVED HYPOTHETICAL INTEGRAL MEMBRANE PROTEIN YRBE3B"/>
    <property type="match status" value="1"/>
</dbReference>
<dbReference type="RefSeq" id="WP_037244668.1">
    <property type="nucleotide sequence ID" value="NZ_CP008947.1"/>
</dbReference>
<feature type="transmembrane region" description="Helical" evidence="1">
    <location>
        <begin position="165"/>
        <end position="186"/>
    </location>
</feature>
<organism evidence="2 3">
    <name type="scientific">Rhodococcus opacus</name>
    <name type="common">Nocardia opaca</name>
    <dbReference type="NCBI Taxonomy" id="37919"/>
    <lineage>
        <taxon>Bacteria</taxon>
        <taxon>Bacillati</taxon>
        <taxon>Actinomycetota</taxon>
        <taxon>Actinomycetes</taxon>
        <taxon>Mycobacteriales</taxon>
        <taxon>Nocardiaceae</taxon>
        <taxon>Rhodococcus</taxon>
    </lineage>
</organism>
<dbReference type="eggNOG" id="COG0767">
    <property type="taxonomic scope" value="Bacteria"/>
</dbReference>
<gene>
    <name evidence="2" type="ORF">EP51_10015</name>
</gene>
<dbReference type="Pfam" id="PF02405">
    <property type="entry name" value="MlaE"/>
    <property type="match status" value="1"/>
</dbReference>
<dbReference type="EMBL" id="CP008947">
    <property type="protein sequence ID" value="AII04925.1"/>
    <property type="molecule type" value="Genomic_DNA"/>
</dbReference>
<reference evidence="2 3" key="1">
    <citation type="submission" date="2014-07" db="EMBL/GenBank/DDBJ databases">
        <title>Genome Sequence of Rhodococcus opacus Strain R7, a Biodegrader of Mono- and Polycyclic Aromatic Hydrocarbons.</title>
        <authorList>
            <person name="Di Gennaro P."/>
            <person name="Zampolli J."/>
            <person name="Presti I."/>
            <person name="Cappelletti M."/>
            <person name="D'Ursi P."/>
            <person name="Orro A."/>
            <person name="Mezzelani A."/>
            <person name="Milanesi L."/>
        </authorList>
    </citation>
    <scope>NUCLEOTIDE SEQUENCE [LARGE SCALE GENOMIC DNA]</scope>
    <source>
        <strain evidence="2 3">R7</strain>
    </source>
</reference>
<dbReference type="AlphaFoldDB" id="A0A076EF69"/>
<evidence type="ECO:0000256" key="1">
    <source>
        <dbReference type="SAM" id="Phobius"/>
    </source>
</evidence>
<dbReference type="PANTHER" id="PTHR30188">
    <property type="entry name" value="ABC TRANSPORTER PERMEASE PROTEIN-RELATED"/>
    <property type="match status" value="1"/>
</dbReference>
<protein>
    <submittedName>
        <fullName evidence="2">ABC transporter permease</fullName>
    </submittedName>
</protein>
<feature type="transmembrane region" description="Helical" evidence="1">
    <location>
        <begin position="259"/>
        <end position="277"/>
    </location>
</feature>
<keyword evidence="1" id="KW-0472">Membrane</keyword>
<feature type="transmembrane region" description="Helical" evidence="1">
    <location>
        <begin position="91"/>
        <end position="111"/>
    </location>
</feature>
<keyword evidence="1" id="KW-0812">Transmembrane</keyword>
<accession>A0A076EF69</accession>
<proteinExistence type="predicted"/>
<evidence type="ECO:0000313" key="2">
    <source>
        <dbReference type="EMBL" id="AII04925.1"/>
    </source>
</evidence>
<feature type="transmembrane region" description="Helical" evidence="1">
    <location>
        <begin position="61"/>
        <end position="85"/>
    </location>
</feature>
<keyword evidence="1" id="KW-1133">Transmembrane helix</keyword>
<sequence length="286" mass="30045">MVVSTRWPAVHWVRARSRQPLDLMTGLGREFTFYGSVIAGVPLAIVKYWRHIMRQIGDISFGGATLLAGGGAIGVVFAMSAVAATQVGIEGLRGLDLLGMGSLSGLLSAILNTRELAPVIASIALAAKVGTGFTAQLGAMRISEEISALDAMAIRSLPFLASTRLVSCLICVIPLYIVGLLSSYLASRLVIVTFGGQSAGTYDYYFHLMLTPTDVVYSFVKAVVFATIIALVHCSYGYHAYGGPEGVGRAAGRALRTSILAIGIVDLLLTLSLWGLVPSAPALGLP</sequence>
<feature type="transmembrane region" description="Helical" evidence="1">
    <location>
        <begin position="31"/>
        <end position="49"/>
    </location>
</feature>
<name>A0A076EF69_RHOOP</name>